<evidence type="ECO:0000259" key="1">
    <source>
        <dbReference type="Pfam" id="PF17389"/>
    </source>
</evidence>
<dbReference type="EMBL" id="JACAZI010000029">
    <property type="protein sequence ID" value="KAF7333476.1"/>
    <property type="molecule type" value="Genomic_DNA"/>
</dbReference>
<dbReference type="OrthoDB" id="10036721at2759"/>
<dbReference type="GO" id="GO:0005975">
    <property type="term" value="P:carbohydrate metabolic process"/>
    <property type="evidence" value="ECO:0007669"/>
    <property type="project" value="InterPro"/>
</dbReference>
<evidence type="ECO:0000259" key="2">
    <source>
        <dbReference type="Pfam" id="PF17390"/>
    </source>
</evidence>
<feature type="domain" description="Alpha-L-rhamnosidase C-terminal" evidence="2">
    <location>
        <begin position="608"/>
        <end position="662"/>
    </location>
</feature>
<reference evidence="3" key="1">
    <citation type="submission" date="2020-05" db="EMBL/GenBank/DDBJ databases">
        <title>Mycena genomes resolve the evolution of fungal bioluminescence.</title>
        <authorList>
            <person name="Tsai I.J."/>
        </authorList>
    </citation>
    <scope>NUCLEOTIDE SEQUENCE</scope>
    <source>
        <strain evidence="3">CCC161011</strain>
    </source>
</reference>
<evidence type="ECO:0000313" key="4">
    <source>
        <dbReference type="Proteomes" id="UP000620124"/>
    </source>
</evidence>
<dbReference type="Proteomes" id="UP000620124">
    <property type="component" value="Unassembled WGS sequence"/>
</dbReference>
<gene>
    <name evidence="3" type="ORF">MVEN_02363800</name>
</gene>
<keyword evidence="4" id="KW-1185">Reference proteome</keyword>
<protein>
    <submittedName>
        <fullName evidence="3">Glycoside hydrolase family 78 protein</fullName>
    </submittedName>
</protein>
<dbReference type="PANTHER" id="PTHR34987">
    <property type="entry name" value="C, PUTATIVE (AFU_ORTHOLOGUE AFUA_3G02880)-RELATED"/>
    <property type="match status" value="1"/>
</dbReference>
<dbReference type="Gene3D" id="1.50.10.10">
    <property type="match status" value="1"/>
</dbReference>
<dbReference type="SUPFAM" id="SSF48208">
    <property type="entry name" value="Six-hairpin glycosidases"/>
    <property type="match status" value="1"/>
</dbReference>
<dbReference type="InterPro" id="IPR008928">
    <property type="entry name" value="6-hairpin_glycosidase_sf"/>
</dbReference>
<comment type="caution">
    <text evidence="3">The sequence shown here is derived from an EMBL/GenBank/DDBJ whole genome shotgun (WGS) entry which is preliminary data.</text>
</comment>
<dbReference type="InterPro" id="IPR012341">
    <property type="entry name" value="6hp_glycosidase-like_sf"/>
</dbReference>
<name>A0A8H7CEG5_9AGAR</name>
<organism evidence="3 4">
    <name type="scientific">Mycena venus</name>
    <dbReference type="NCBI Taxonomy" id="2733690"/>
    <lineage>
        <taxon>Eukaryota</taxon>
        <taxon>Fungi</taxon>
        <taxon>Dikarya</taxon>
        <taxon>Basidiomycota</taxon>
        <taxon>Agaricomycotina</taxon>
        <taxon>Agaricomycetes</taxon>
        <taxon>Agaricomycetidae</taxon>
        <taxon>Agaricales</taxon>
        <taxon>Marasmiineae</taxon>
        <taxon>Mycenaceae</taxon>
        <taxon>Mycena</taxon>
    </lineage>
</organism>
<dbReference type="Gene3D" id="2.60.420.10">
    <property type="entry name" value="Maltose phosphorylase, domain 3"/>
    <property type="match status" value="1"/>
</dbReference>
<dbReference type="Pfam" id="PF17389">
    <property type="entry name" value="Bac_rhamnosid6H"/>
    <property type="match status" value="1"/>
</dbReference>
<evidence type="ECO:0000313" key="3">
    <source>
        <dbReference type="EMBL" id="KAF7333476.1"/>
    </source>
</evidence>
<dbReference type="Pfam" id="PF17390">
    <property type="entry name" value="Bac_rhamnosid_C"/>
    <property type="match status" value="1"/>
</dbReference>
<dbReference type="PANTHER" id="PTHR34987:SF6">
    <property type="entry name" value="ALPHA-L-RHAMNOSIDASE SIX-HAIRPIN GLYCOSIDASE DOMAIN-CONTAINING PROTEIN"/>
    <property type="match status" value="1"/>
</dbReference>
<proteinExistence type="predicted"/>
<dbReference type="AlphaFoldDB" id="A0A8H7CEG5"/>
<accession>A0A8H7CEG5</accession>
<keyword evidence="3" id="KW-0378">Hydrolase</keyword>
<dbReference type="GO" id="GO:0016787">
    <property type="term" value="F:hydrolase activity"/>
    <property type="evidence" value="ECO:0007669"/>
    <property type="project" value="UniProtKB-KW"/>
</dbReference>
<dbReference type="InterPro" id="IPR035398">
    <property type="entry name" value="Bac_rhamnosid_C"/>
</dbReference>
<feature type="domain" description="Alpha-L-rhamnosidase six-hairpin glycosidase" evidence="1">
    <location>
        <begin position="272"/>
        <end position="492"/>
    </location>
</feature>
<dbReference type="InterPro" id="IPR035396">
    <property type="entry name" value="Bac_rhamnosid6H"/>
</dbReference>
<sequence>MTFFKTRSPAEQFIKGGLDCPPPIFPTPEMFSHFYHLVLAVPLCAAVAPKGPWDAFNYAPESKTVKPVSVRTVSGTVDGADGLVQDSNAQATFTGNSSYVVLDWGKEVGGILSLTINQATASSQFSFSFTESAQFINPNLSDDSCHTVSTQDADGVQSFRAPLTTGLLTQTIGQQRGGFRFLTIVSNSADSLTISNISLAITFMPHWDDLRAYPGYFFAPDPNFHDSDFLTKLWYAGAYTVQTNTIDSHQARQNRGSGWSNDASGGPVEGPILVDGAKRDRNVWPGDCGISSHTELVALNDLLPTKNSLTVMFSTQNSATGELAYSGPPINAHGSDTYIAWTLIGTHNYYLYTGDLAFVQLVWANYTKAVGFLESQVDGTGLANVPTSMANDWGRDGGAGHNSVLNALLYRTLLTAADLATQLGDTTLASVYLTNSTLIKAAYNQLLWDASAGMFRDNDALDSIHPQDGNSLAVLFNLTTSAEQNKAISQGLTQFWTPIGPLSPELADTIIPFVGGFEVQAHFIAGEGERAIDLLEKEWGYMLYTNLSVQSTLLEGFTANGSLGYRAAAGYDNDLSYTSHAHGWSTGPTPALTFYLLGIQLTSAQGATWRIAPVLSGLPSAEGGLETGLGFFGVKWSVDDQTLTLLLQVPAGTEGVVTLSGSGPMTVDNDVLATSSNSVELKGGNHTITRRI</sequence>